<comment type="caution">
    <text evidence="10">The sequence shown here is derived from an EMBL/GenBank/DDBJ whole genome shotgun (WGS) entry which is preliminary data.</text>
</comment>
<evidence type="ECO:0000256" key="5">
    <source>
        <dbReference type="ARBA" id="ARBA00022989"/>
    </source>
</evidence>
<dbReference type="Pfam" id="PF02949">
    <property type="entry name" value="7tm_6"/>
    <property type="match status" value="1"/>
</dbReference>
<sequence length="323" mass="38166">MAVIKYTKLHTYREAYHKLYHHFRYDIWDIVSSNSPSHQKIIKRYKWITKSINRFLFYYSIPLIVFVDSFPYLVMIYENKFNYVTDQYLYPFDGWYPFDRVKWYAAVYVWESCMTAIVVFVYVFSNMIHTSYIAFICMELRILGSCLDEIRNPEDVIGVIGRTKKDVHNTVIRKLKVIISKHEYLAKTAAKLNLVLGDAMLLNYSLGSIFICLTAFTSTMVDNLYKSLRYFFMCVSLLVEIFNQCVIGQILSDHSVGLSDTIYSWDWTSASPEAKKIILLFIMRTQKPFKLTGNGYIIMNMDTFSRIMSSSYQFFNLLRTIYR</sequence>
<keyword evidence="7 10" id="KW-0675">Receptor</keyword>
<evidence type="ECO:0000256" key="2">
    <source>
        <dbReference type="ARBA" id="ARBA00022606"/>
    </source>
</evidence>
<dbReference type="PANTHER" id="PTHR21137:SF44">
    <property type="entry name" value="ODORANT RECEPTOR 13A-RELATED"/>
    <property type="match status" value="1"/>
</dbReference>
<feature type="transmembrane region" description="Helical" evidence="9">
    <location>
        <begin position="56"/>
        <end position="77"/>
    </location>
</feature>
<dbReference type="GO" id="GO:0007165">
    <property type="term" value="P:signal transduction"/>
    <property type="evidence" value="ECO:0007669"/>
    <property type="project" value="UniProtKB-KW"/>
</dbReference>
<keyword evidence="8" id="KW-0807">Transducer</keyword>
<evidence type="ECO:0000313" key="11">
    <source>
        <dbReference type="Proteomes" id="UP000007151"/>
    </source>
</evidence>
<reference evidence="10 11" key="1">
    <citation type="journal article" date="2011" name="Cell">
        <title>The monarch butterfly genome yields insights into long-distance migration.</title>
        <authorList>
            <person name="Zhan S."/>
            <person name="Merlin C."/>
            <person name="Boore J.L."/>
            <person name="Reppert S.M."/>
        </authorList>
    </citation>
    <scope>NUCLEOTIDE SEQUENCE [LARGE SCALE GENOMIC DNA]</scope>
    <source>
        <strain evidence="10">F-2</strain>
    </source>
</reference>
<keyword evidence="2" id="KW-0716">Sensory transduction</keyword>
<keyword evidence="11" id="KW-1185">Reference proteome</keyword>
<dbReference type="GO" id="GO:0005549">
    <property type="term" value="F:odorant binding"/>
    <property type="evidence" value="ECO:0007669"/>
    <property type="project" value="InterPro"/>
</dbReference>
<accession>A0A212EKQ5</accession>
<keyword evidence="5 9" id="KW-1133">Transmembrane helix</keyword>
<evidence type="ECO:0000256" key="3">
    <source>
        <dbReference type="ARBA" id="ARBA00022692"/>
    </source>
</evidence>
<dbReference type="GO" id="GO:0005886">
    <property type="term" value="C:plasma membrane"/>
    <property type="evidence" value="ECO:0007669"/>
    <property type="project" value="TreeGrafter"/>
</dbReference>
<keyword evidence="3 9" id="KW-0812">Transmembrane</keyword>
<gene>
    <name evidence="10" type="ORF">KGM_201968</name>
</gene>
<dbReference type="InterPro" id="IPR004117">
    <property type="entry name" value="7tm6_olfct_rcpt"/>
</dbReference>
<keyword evidence="6 9" id="KW-0472">Membrane</keyword>
<dbReference type="Proteomes" id="UP000007151">
    <property type="component" value="Unassembled WGS sequence"/>
</dbReference>
<evidence type="ECO:0000256" key="8">
    <source>
        <dbReference type="ARBA" id="ARBA00023224"/>
    </source>
</evidence>
<protein>
    <submittedName>
        <fullName evidence="10">Odorant receptor OR17</fullName>
    </submittedName>
</protein>
<evidence type="ECO:0000256" key="1">
    <source>
        <dbReference type="ARBA" id="ARBA00004141"/>
    </source>
</evidence>
<feature type="transmembrane region" description="Helical" evidence="9">
    <location>
        <begin position="201"/>
        <end position="221"/>
    </location>
</feature>
<feature type="transmembrane region" description="Helical" evidence="9">
    <location>
        <begin position="103"/>
        <end position="124"/>
    </location>
</feature>
<proteinExistence type="predicted"/>
<dbReference type="AlphaFoldDB" id="A0A212EKQ5"/>
<keyword evidence="4" id="KW-0552">Olfaction</keyword>
<dbReference type="PANTHER" id="PTHR21137">
    <property type="entry name" value="ODORANT RECEPTOR"/>
    <property type="match status" value="1"/>
</dbReference>
<name>A0A212EKQ5_DANPL</name>
<dbReference type="EMBL" id="AGBW02014220">
    <property type="protein sequence ID" value="OWR42067.1"/>
    <property type="molecule type" value="Genomic_DNA"/>
</dbReference>
<comment type="subcellular location">
    <subcellularLocation>
        <location evidence="1">Membrane</location>
        <topology evidence="1">Multi-pass membrane protein</topology>
    </subcellularLocation>
</comment>
<evidence type="ECO:0000256" key="7">
    <source>
        <dbReference type="ARBA" id="ARBA00023170"/>
    </source>
</evidence>
<evidence type="ECO:0000256" key="4">
    <source>
        <dbReference type="ARBA" id="ARBA00022725"/>
    </source>
</evidence>
<dbReference type="KEGG" id="dpl:KGM_201968"/>
<dbReference type="InParanoid" id="A0A212EKQ5"/>
<evidence type="ECO:0000256" key="9">
    <source>
        <dbReference type="SAM" id="Phobius"/>
    </source>
</evidence>
<dbReference type="STRING" id="278856.A0A212EKQ5"/>
<organism evidence="10 11">
    <name type="scientific">Danaus plexippus plexippus</name>
    <dbReference type="NCBI Taxonomy" id="278856"/>
    <lineage>
        <taxon>Eukaryota</taxon>
        <taxon>Metazoa</taxon>
        <taxon>Ecdysozoa</taxon>
        <taxon>Arthropoda</taxon>
        <taxon>Hexapoda</taxon>
        <taxon>Insecta</taxon>
        <taxon>Pterygota</taxon>
        <taxon>Neoptera</taxon>
        <taxon>Endopterygota</taxon>
        <taxon>Lepidoptera</taxon>
        <taxon>Glossata</taxon>
        <taxon>Ditrysia</taxon>
        <taxon>Papilionoidea</taxon>
        <taxon>Nymphalidae</taxon>
        <taxon>Danainae</taxon>
        <taxon>Danaini</taxon>
        <taxon>Danaina</taxon>
        <taxon>Danaus</taxon>
        <taxon>Danaus</taxon>
    </lineage>
</organism>
<dbReference type="GO" id="GO:0004984">
    <property type="term" value="F:olfactory receptor activity"/>
    <property type="evidence" value="ECO:0007669"/>
    <property type="project" value="InterPro"/>
</dbReference>
<evidence type="ECO:0000313" key="10">
    <source>
        <dbReference type="EMBL" id="OWR42067.1"/>
    </source>
</evidence>
<evidence type="ECO:0000256" key="6">
    <source>
        <dbReference type="ARBA" id="ARBA00023136"/>
    </source>
</evidence>